<feature type="domain" description="Serine aminopeptidase S33" evidence="1">
    <location>
        <begin position="27"/>
        <end position="268"/>
    </location>
</feature>
<dbReference type="InterPro" id="IPR051044">
    <property type="entry name" value="MAG_DAG_Lipase"/>
</dbReference>
<gene>
    <name evidence="2" type="ORF">A9A59_0797</name>
</gene>
<dbReference type="PANTHER" id="PTHR11614">
    <property type="entry name" value="PHOSPHOLIPASE-RELATED"/>
    <property type="match status" value="1"/>
</dbReference>
<keyword evidence="2" id="KW-0378">Hydrolase</keyword>
<name>A0A2A9HF33_TEPT2</name>
<sequence length="288" mass="31101">MNETEFALRSRVDGFRLVGTRWEPDGPARATVVIAHGAAEHLGRYRRFAEALTSAGYAVVGIDHRGHGRSAGPGGLGDFGLDGAAAFAAMVADIGQVVEAAKAAHPGRPAVLFGHSMGAGIAQRWAPEGSREIAALVLSGSSATEPPRPGEAPPVFNPNAAFEPARTPYDWLSRDPAEVDAYIADPWCGFEKQTVRRERVNVFELPPAEVLARIRPDLPVLLVAGDADPINRGLEGLRLLEARWREAGVQRIDRLFYPGGRHEMLNEINRDQVMADIIGWLDRVLAPA</sequence>
<evidence type="ECO:0000259" key="1">
    <source>
        <dbReference type="Pfam" id="PF12146"/>
    </source>
</evidence>
<dbReference type="SUPFAM" id="SSF53474">
    <property type="entry name" value="alpha/beta-Hydrolases"/>
    <property type="match status" value="1"/>
</dbReference>
<dbReference type="InterPro" id="IPR029058">
    <property type="entry name" value="AB_hydrolase_fold"/>
</dbReference>
<evidence type="ECO:0000313" key="2">
    <source>
        <dbReference type="EMBL" id="PFG73596.1"/>
    </source>
</evidence>
<dbReference type="Pfam" id="PF12146">
    <property type="entry name" value="Hydrolase_4"/>
    <property type="match status" value="1"/>
</dbReference>
<reference evidence="2 3" key="1">
    <citation type="submission" date="2017-09" db="EMBL/GenBank/DDBJ databases">
        <title>Sequencing the genomes of two abundant thermophiles in Great Basin hot springs: Thermocrinis jamiesonii and novel Chloroflexi Thermoflexus hugenholtzii.</title>
        <authorList>
            <person name="Hedlund B."/>
        </authorList>
    </citation>
    <scope>NUCLEOTIDE SEQUENCE [LARGE SCALE GENOMIC DNA]</scope>
    <source>
        <strain evidence="2 3">G233</strain>
    </source>
</reference>
<evidence type="ECO:0000313" key="3">
    <source>
        <dbReference type="Proteomes" id="UP000223071"/>
    </source>
</evidence>
<organism evidence="2 3">
    <name type="scientific">Tepidiforma thermophila (strain KCTC 52669 / CGMCC 1.13589 / G233)</name>
    <dbReference type="NCBI Taxonomy" id="2761530"/>
    <lineage>
        <taxon>Bacteria</taxon>
        <taxon>Bacillati</taxon>
        <taxon>Chloroflexota</taxon>
        <taxon>Tepidiformia</taxon>
        <taxon>Tepidiformales</taxon>
        <taxon>Tepidiformaceae</taxon>
        <taxon>Tepidiforma</taxon>
    </lineage>
</organism>
<dbReference type="Gene3D" id="3.40.50.1820">
    <property type="entry name" value="alpha/beta hydrolase"/>
    <property type="match status" value="1"/>
</dbReference>
<accession>A0A2A9HF33</accession>
<dbReference type="AlphaFoldDB" id="A0A2A9HF33"/>
<dbReference type="InterPro" id="IPR022742">
    <property type="entry name" value="Hydrolase_4"/>
</dbReference>
<dbReference type="RefSeq" id="WP_278286780.1">
    <property type="nucleotide sequence ID" value="NZ_PDJQ01000001.1"/>
</dbReference>
<comment type="caution">
    <text evidence="2">The sequence shown here is derived from an EMBL/GenBank/DDBJ whole genome shotgun (WGS) entry which is preliminary data.</text>
</comment>
<dbReference type="Proteomes" id="UP000223071">
    <property type="component" value="Unassembled WGS sequence"/>
</dbReference>
<dbReference type="EMBL" id="PDJQ01000001">
    <property type="protein sequence ID" value="PFG73596.1"/>
    <property type="molecule type" value="Genomic_DNA"/>
</dbReference>
<proteinExistence type="predicted"/>
<dbReference type="GO" id="GO:0016787">
    <property type="term" value="F:hydrolase activity"/>
    <property type="evidence" value="ECO:0007669"/>
    <property type="project" value="UniProtKB-KW"/>
</dbReference>
<keyword evidence="3" id="KW-1185">Reference proteome</keyword>
<protein>
    <submittedName>
        <fullName evidence="2">Alpha-beta hydrolase superfamily lysophospholipase</fullName>
    </submittedName>
</protein>